<organism evidence="1">
    <name type="scientific">Podoviridae sp. ctXSp1</name>
    <dbReference type="NCBI Taxonomy" id="2825256"/>
    <lineage>
        <taxon>Viruses</taxon>
        <taxon>Duplodnaviria</taxon>
        <taxon>Heunggongvirae</taxon>
        <taxon>Uroviricota</taxon>
        <taxon>Caudoviricetes</taxon>
    </lineage>
</organism>
<dbReference type="Pfam" id="PF05352">
    <property type="entry name" value="Phage_connector"/>
    <property type="match status" value="1"/>
</dbReference>
<name>A0A8S5PYA8_9CAUD</name>
<sequence length="324" mass="36114">MPDFVKDAIYTPFMKHMTTTPGVDRKTMLTQMYTRILGEMSMNRFKWEGLPDEIDHRYLEMTLFHKGLCVFYWDDEYERYFALQGTGNGTPNMYMNPTGFTVYGNTMVNKVLDGNSCVPIWANYTRIPDTDIVYVYANRLAEIDITCEIDLIHMRVPVLLTADTNERKSVLDAYKKLAEGEPMIAAVNSVTGVGTLADKISSLSTGIDKDYLPHVLEAKVKVWNEALTLLGIMNVNSAKKERMVVEEASGSSGQVLAMRAVNLQSRQWAAEWINAKYGLNISVQWNLDDSAGITDLAALNPMSGLTGNLMSGADVPTDLGGPHE</sequence>
<dbReference type="InterPro" id="IPR036199">
    <property type="entry name" value="Gp10_sf"/>
</dbReference>
<proteinExistence type="predicted"/>
<dbReference type="EMBL" id="BK015539">
    <property type="protein sequence ID" value="DAE11874.1"/>
    <property type="molecule type" value="Genomic_DNA"/>
</dbReference>
<dbReference type="InterPro" id="IPR008016">
    <property type="entry name" value="Gp10"/>
</dbReference>
<reference evidence="1" key="1">
    <citation type="journal article" date="2021" name="Proc. Natl. Acad. Sci. U.S.A.">
        <title>A Catalog of Tens of Thousands of Viruses from Human Metagenomes Reveals Hidden Associations with Chronic Diseases.</title>
        <authorList>
            <person name="Tisza M.J."/>
            <person name="Buck C.B."/>
        </authorList>
    </citation>
    <scope>NUCLEOTIDE SEQUENCE</scope>
    <source>
        <strain evidence="1">CtXSp1</strain>
    </source>
</reference>
<protein>
    <submittedName>
        <fullName evidence="1">Upper collar protein</fullName>
    </submittedName>
</protein>
<accession>A0A8S5PYA8</accession>
<evidence type="ECO:0000313" key="1">
    <source>
        <dbReference type="EMBL" id="DAE11874.1"/>
    </source>
</evidence>
<dbReference type="Gene3D" id="1.10.246.30">
    <property type="match status" value="1"/>
</dbReference>
<dbReference type="Gene3D" id="2.40.500.10">
    <property type="entry name" value="Upper collar protein gp10 (connector protein)"/>
    <property type="match status" value="1"/>
</dbReference>
<dbReference type="Gene3D" id="3.30.1350.20">
    <property type="entry name" value="Bacteriophage PHI-29 conector. Domain 3"/>
    <property type="match status" value="1"/>
</dbReference>
<dbReference type="SUPFAM" id="SSF56826">
    <property type="entry name" value="Upper collar protein gp10 (connector protein)"/>
    <property type="match status" value="1"/>
</dbReference>